<dbReference type="Gene3D" id="3.40.50.300">
    <property type="entry name" value="P-loop containing nucleotide triphosphate hydrolases"/>
    <property type="match status" value="2"/>
</dbReference>
<name>A0A0V8RWN6_PYROC</name>
<dbReference type="OrthoDB" id="107033at2157"/>
<keyword evidence="7" id="KW-1185">Reference proteome</keyword>
<comment type="catalytic activity">
    <reaction evidence="4">
        <text>ATP + H2O = ADP + phosphate + H(+)</text>
        <dbReference type="Rhea" id="RHEA:13065"/>
        <dbReference type="ChEBI" id="CHEBI:15377"/>
        <dbReference type="ChEBI" id="CHEBI:15378"/>
        <dbReference type="ChEBI" id="CHEBI:30616"/>
        <dbReference type="ChEBI" id="CHEBI:43474"/>
        <dbReference type="ChEBI" id="CHEBI:456216"/>
        <dbReference type="EC" id="5.6.2.4"/>
    </reaction>
</comment>
<protein>
    <recommendedName>
        <fullName evidence="5">Helicase HerA central domain-containing protein</fullName>
    </recommendedName>
</protein>
<dbReference type="Proteomes" id="UP000053352">
    <property type="component" value="Unassembled WGS sequence"/>
</dbReference>
<dbReference type="InterPro" id="IPR008571">
    <property type="entry name" value="HerA-like"/>
</dbReference>
<proteinExistence type="inferred from homology"/>
<dbReference type="STRING" id="2309.CF15_07005"/>
<dbReference type="PANTHER" id="PTHR42957">
    <property type="entry name" value="HELICASE MJ1565-RELATED"/>
    <property type="match status" value="1"/>
</dbReference>
<dbReference type="RefSeq" id="WP_058371147.1">
    <property type="nucleotide sequence ID" value="NZ_LNTB01000001.1"/>
</dbReference>
<dbReference type="Pfam" id="PF01935">
    <property type="entry name" value="DUF87"/>
    <property type="match status" value="1"/>
</dbReference>
<dbReference type="EMBL" id="LNTB01000001">
    <property type="protein sequence ID" value="KSW12463.1"/>
    <property type="molecule type" value="Genomic_DNA"/>
</dbReference>
<dbReference type="AlphaFoldDB" id="A0A0V8RWN6"/>
<evidence type="ECO:0000259" key="5">
    <source>
        <dbReference type="Pfam" id="PF01935"/>
    </source>
</evidence>
<comment type="caution">
    <text evidence="6">The sequence shown here is derived from an EMBL/GenBank/DDBJ whole genome shotgun (WGS) entry which is preliminary data.</text>
</comment>
<evidence type="ECO:0000256" key="1">
    <source>
        <dbReference type="ARBA" id="ARBA00007816"/>
    </source>
</evidence>
<comment type="similarity">
    <text evidence="1">Belongs to the HerA family.</text>
</comment>
<evidence type="ECO:0000313" key="6">
    <source>
        <dbReference type="EMBL" id="KSW12463.1"/>
    </source>
</evidence>
<evidence type="ECO:0000256" key="2">
    <source>
        <dbReference type="ARBA" id="ARBA00034617"/>
    </source>
</evidence>
<dbReference type="InterPro" id="IPR027417">
    <property type="entry name" value="P-loop_NTPase"/>
</dbReference>
<comment type="catalytic activity">
    <reaction evidence="2">
        <text>Couples ATP hydrolysis with the unwinding of duplex DNA by translocating in the 3'-5' direction.</text>
        <dbReference type="EC" id="5.6.2.4"/>
    </reaction>
</comment>
<reference evidence="6 7" key="1">
    <citation type="submission" date="2015-11" db="EMBL/GenBank/DDBJ databases">
        <title>Genome sequence of Pyrodictium occultum PL-19, a marine hyperthermophilic archaeon isolated from Volcano, Italy.</title>
        <authorList>
            <person name="Utturkar S."/>
            <person name="Huber H."/>
            <person name="Leptihn S."/>
            <person name="Brown S."/>
            <person name="Stetter K.O."/>
            <person name="Podar M."/>
        </authorList>
    </citation>
    <scope>NUCLEOTIDE SEQUENCE [LARGE SCALE GENOMIC DNA]</scope>
    <source>
        <strain evidence="6 7">PL-19</strain>
    </source>
</reference>
<dbReference type="InterPro" id="IPR002789">
    <property type="entry name" value="HerA_central"/>
</dbReference>
<dbReference type="GO" id="GO:0043139">
    <property type="term" value="F:5'-3' DNA helicase activity"/>
    <property type="evidence" value="ECO:0007669"/>
    <property type="project" value="UniProtKB-EC"/>
</dbReference>
<dbReference type="SUPFAM" id="SSF52540">
    <property type="entry name" value="P-loop containing nucleoside triphosphate hydrolases"/>
    <property type="match status" value="1"/>
</dbReference>
<evidence type="ECO:0000256" key="3">
    <source>
        <dbReference type="ARBA" id="ARBA00048954"/>
    </source>
</evidence>
<sequence>MKPIGVVLSGSTTETLKIQLTLEGERLAREGLLVLVEARRGEDRALARIDRIVPVNEFYLEGDLWSEARRRGLEPPLLEEAARRYTVAEATVLGRPGDRGLEELQAPPLPGDRVRLLGPGELREALGLGEEEPGVVWFGELLGYQGLGLPLDVENITMHVGVFGETGSGKSYGVGYLLELLSRIPLGGGLEGALPAIVVDANGDYMDYHEAYASGRKVGAYRRVYRLVFPGSPARYRPYTLPITISLDGFTARELAEFIITYKTGGVELNELQVSALERALRELEAMGYGFTELLTSRVGLVYETLEDLSTGRGAPIHAQTARAVRAAVEKFHRDIVEGYRVISGRPSLDPGFVDTLTREPGLAILDFSAEGAPGVPLPVRQLVVAYLARLLYKQFTGYKTRGEERYLVLVLEEAQNYAPNPRSYPVAWSLARDYLSLIATQGRKFGLSLVLVSQRPVFVDPVVLSMLNTWIIYRLPVEDVAYVSRAAGGLPAGLERRLTRLPRGVAVVTGQMNMLGFPALVRTGRRSVGHAMGRTRVVETLRRLYGGGGSG</sequence>
<organism evidence="6 7">
    <name type="scientific">Pyrodictium occultum</name>
    <dbReference type="NCBI Taxonomy" id="2309"/>
    <lineage>
        <taxon>Archaea</taxon>
        <taxon>Thermoproteota</taxon>
        <taxon>Thermoprotei</taxon>
        <taxon>Desulfurococcales</taxon>
        <taxon>Pyrodictiaceae</taxon>
        <taxon>Pyrodictium</taxon>
    </lineage>
</organism>
<dbReference type="GO" id="GO:0043138">
    <property type="term" value="F:3'-5' DNA helicase activity"/>
    <property type="evidence" value="ECO:0007669"/>
    <property type="project" value="UniProtKB-EC"/>
</dbReference>
<feature type="domain" description="Helicase HerA central" evidence="5">
    <location>
        <begin position="138"/>
        <end position="391"/>
    </location>
</feature>
<comment type="catalytic activity">
    <reaction evidence="3">
        <text>ATP + H2O = ADP + phosphate + H(+)</text>
        <dbReference type="Rhea" id="RHEA:13065"/>
        <dbReference type="ChEBI" id="CHEBI:15377"/>
        <dbReference type="ChEBI" id="CHEBI:15378"/>
        <dbReference type="ChEBI" id="CHEBI:30616"/>
        <dbReference type="ChEBI" id="CHEBI:43474"/>
        <dbReference type="ChEBI" id="CHEBI:456216"/>
        <dbReference type="EC" id="5.6.2.3"/>
    </reaction>
</comment>
<accession>A0A0V8RWN6</accession>
<dbReference type="PANTHER" id="PTHR42957:SF2">
    <property type="entry name" value="HELICASE HERA CENTRAL DOMAIN-CONTAINING PROTEIN"/>
    <property type="match status" value="1"/>
</dbReference>
<evidence type="ECO:0000313" key="7">
    <source>
        <dbReference type="Proteomes" id="UP000053352"/>
    </source>
</evidence>
<gene>
    <name evidence="6" type="ORF">CF15_07005</name>
</gene>
<evidence type="ECO:0000256" key="4">
    <source>
        <dbReference type="ARBA" id="ARBA00048988"/>
    </source>
</evidence>